<comment type="pathway">
    <text evidence="1">Secondary metabolite biosynthesis.</text>
</comment>
<dbReference type="Gene3D" id="3.40.50.150">
    <property type="entry name" value="Vaccinia Virus protein VP39"/>
    <property type="match status" value="1"/>
</dbReference>
<dbReference type="Pfam" id="PF13649">
    <property type="entry name" value="Methyltransf_25"/>
    <property type="match status" value="1"/>
</dbReference>
<evidence type="ECO:0000256" key="4">
    <source>
        <dbReference type="ARBA" id="ARBA00038314"/>
    </source>
</evidence>
<dbReference type="PANTHER" id="PTHR35897:SF1">
    <property type="entry name" value="METHYLTRANSFERASE AUSD"/>
    <property type="match status" value="1"/>
</dbReference>
<feature type="domain" description="Methyltransferase" evidence="5">
    <location>
        <begin position="95"/>
        <end position="197"/>
    </location>
</feature>
<comment type="similarity">
    <text evidence="4">Belongs to the class I-like SAM-binding methyltransferase superfamily.</text>
</comment>
<keyword evidence="2" id="KW-0808">Transferase</keyword>
<name>A0A2V5HE22_ASPV1</name>
<accession>A0A2V5HE22</accession>
<keyword evidence="7" id="KW-1185">Reference proteome</keyword>
<keyword evidence="3" id="KW-0949">S-adenosyl-L-methionine</keyword>
<evidence type="ECO:0000259" key="5">
    <source>
        <dbReference type="Pfam" id="PF13649"/>
    </source>
</evidence>
<dbReference type="STRING" id="1450538.A0A2V5HE22"/>
<proteinExistence type="inferred from homology"/>
<evidence type="ECO:0000256" key="1">
    <source>
        <dbReference type="ARBA" id="ARBA00005179"/>
    </source>
</evidence>
<dbReference type="InterPro" id="IPR029063">
    <property type="entry name" value="SAM-dependent_MTases_sf"/>
</dbReference>
<evidence type="ECO:0000256" key="3">
    <source>
        <dbReference type="ARBA" id="ARBA00022691"/>
    </source>
</evidence>
<reference evidence="6 7" key="1">
    <citation type="submission" date="2018-02" db="EMBL/GenBank/DDBJ databases">
        <title>The genomes of Aspergillus section Nigri reveals drivers in fungal speciation.</title>
        <authorList>
            <consortium name="DOE Joint Genome Institute"/>
            <person name="Vesth T.C."/>
            <person name="Nybo J."/>
            <person name="Theobald S."/>
            <person name="Brandl J."/>
            <person name="Frisvad J.C."/>
            <person name="Nielsen K.F."/>
            <person name="Lyhne E.K."/>
            <person name="Kogle M.E."/>
            <person name="Kuo A."/>
            <person name="Riley R."/>
            <person name="Clum A."/>
            <person name="Nolan M."/>
            <person name="Lipzen A."/>
            <person name="Salamov A."/>
            <person name="Henrissat B."/>
            <person name="Wiebenga A."/>
            <person name="De vries R.P."/>
            <person name="Grigoriev I.V."/>
            <person name="Mortensen U.H."/>
            <person name="Andersen M.R."/>
            <person name="Baker S.E."/>
        </authorList>
    </citation>
    <scope>NUCLEOTIDE SEQUENCE [LARGE SCALE GENOMIC DNA]</scope>
    <source>
        <strain evidence="6 7">CBS 115571</strain>
    </source>
</reference>
<dbReference type="PANTHER" id="PTHR35897">
    <property type="entry name" value="METHYLTRANSFERASE AUSD"/>
    <property type="match status" value="1"/>
</dbReference>
<dbReference type="SUPFAM" id="SSF53335">
    <property type="entry name" value="S-adenosyl-L-methionine-dependent methyltransferases"/>
    <property type="match status" value="1"/>
</dbReference>
<evidence type="ECO:0000256" key="2">
    <source>
        <dbReference type="ARBA" id="ARBA00022679"/>
    </source>
</evidence>
<dbReference type="InterPro" id="IPR041698">
    <property type="entry name" value="Methyltransf_25"/>
</dbReference>
<dbReference type="AlphaFoldDB" id="A0A2V5HE22"/>
<evidence type="ECO:0000313" key="7">
    <source>
        <dbReference type="Proteomes" id="UP000249829"/>
    </source>
</evidence>
<dbReference type="InterPro" id="IPR051654">
    <property type="entry name" value="Meroterpenoid_MTases"/>
</dbReference>
<dbReference type="CDD" id="cd02440">
    <property type="entry name" value="AdoMet_MTases"/>
    <property type="match status" value="1"/>
</dbReference>
<dbReference type="OMA" id="HLFSWDG"/>
<sequence>MAPTLSAANPSVWYRPDYGARLKPSTRFVYNNWSEIPDEELPTHLHSIRNRAWPLGNYPCIGMWIFLLPGLAGFPEFDSLVARARGQSTSDSSMILDLGTGLGQDLRLLAAHGVPTTRMVAVDREPRLWQLGYELFRDANRMQARFIEGDFHTMPDAALVPVQGNVDLVIAAQFLHLFSRAGQQAACKRIAALSRPGTTVVGFQQGRRRPVEYVRPWGVTFYQNRESFVKMWEAVQAETGTRWEVVVREVELEDWGMEAEDVAWMEGVKFGIEFVITRVS</sequence>
<organism evidence="6 7">
    <name type="scientific">Aspergillus violaceofuscus (strain CBS 115571)</name>
    <dbReference type="NCBI Taxonomy" id="1450538"/>
    <lineage>
        <taxon>Eukaryota</taxon>
        <taxon>Fungi</taxon>
        <taxon>Dikarya</taxon>
        <taxon>Ascomycota</taxon>
        <taxon>Pezizomycotina</taxon>
        <taxon>Eurotiomycetes</taxon>
        <taxon>Eurotiomycetidae</taxon>
        <taxon>Eurotiales</taxon>
        <taxon>Aspergillaceae</taxon>
        <taxon>Aspergillus</taxon>
    </lineage>
</organism>
<gene>
    <name evidence="6" type="ORF">BO99DRAFT_384365</name>
</gene>
<dbReference type="GO" id="GO:0016740">
    <property type="term" value="F:transferase activity"/>
    <property type="evidence" value="ECO:0007669"/>
    <property type="project" value="UniProtKB-KW"/>
</dbReference>
<protein>
    <recommendedName>
        <fullName evidence="5">Methyltransferase domain-containing protein</fullName>
    </recommendedName>
</protein>
<dbReference type="Proteomes" id="UP000249829">
    <property type="component" value="Unassembled WGS sequence"/>
</dbReference>
<evidence type="ECO:0000313" key="6">
    <source>
        <dbReference type="EMBL" id="PYI19583.1"/>
    </source>
</evidence>
<dbReference type="EMBL" id="KZ825133">
    <property type="protein sequence ID" value="PYI19583.1"/>
    <property type="molecule type" value="Genomic_DNA"/>
</dbReference>